<evidence type="ECO:0000313" key="1">
    <source>
        <dbReference type="EMBL" id="KAK7082380.1"/>
    </source>
</evidence>
<gene>
    <name evidence="1" type="ORF">SK128_002994</name>
</gene>
<keyword evidence="2" id="KW-1185">Reference proteome</keyword>
<proteinExistence type="predicted"/>
<comment type="caution">
    <text evidence="1">The sequence shown here is derived from an EMBL/GenBank/DDBJ whole genome shotgun (WGS) entry which is preliminary data.</text>
</comment>
<organism evidence="1 2">
    <name type="scientific">Halocaridina rubra</name>
    <name type="common">Hawaiian red shrimp</name>
    <dbReference type="NCBI Taxonomy" id="373956"/>
    <lineage>
        <taxon>Eukaryota</taxon>
        <taxon>Metazoa</taxon>
        <taxon>Ecdysozoa</taxon>
        <taxon>Arthropoda</taxon>
        <taxon>Crustacea</taxon>
        <taxon>Multicrustacea</taxon>
        <taxon>Malacostraca</taxon>
        <taxon>Eumalacostraca</taxon>
        <taxon>Eucarida</taxon>
        <taxon>Decapoda</taxon>
        <taxon>Pleocyemata</taxon>
        <taxon>Caridea</taxon>
        <taxon>Atyoidea</taxon>
        <taxon>Atyidae</taxon>
        <taxon>Halocaridina</taxon>
    </lineage>
</organism>
<sequence>MAPGNMNNIQHCISDHCASRCRKSLWAASYMTLVIWNPYKITNEILISPKTEVFE</sequence>
<evidence type="ECO:0000313" key="2">
    <source>
        <dbReference type="Proteomes" id="UP001381693"/>
    </source>
</evidence>
<dbReference type="AlphaFoldDB" id="A0AAN8XDA8"/>
<reference evidence="1 2" key="1">
    <citation type="submission" date="2023-11" db="EMBL/GenBank/DDBJ databases">
        <title>Halocaridina rubra genome assembly.</title>
        <authorList>
            <person name="Smith C."/>
        </authorList>
    </citation>
    <scope>NUCLEOTIDE SEQUENCE [LARGE SCALE GENOMIC DNA]</scope>
    <source>
        <strain evidence="1">EP-1</strain>
        <tissue evidence="1">Whole</tissue>
    </source>
</reference>
<dbReference type="Proteomes" id="UP001381693">
    <property type="component" value="Unassembled WGS sequence"/>
</dbReference>
<protein>
    <submittedName>
        <fullName evidence="1">Uncharacterized protein</fullName>
    </submittedName>
</protein>
<accession>A0AAN8XDA8</accession>
<name>A0AAN8XDA8_HALRR</name>
<dbReference type="EMBL" id="JAXCGZ010004051">
    <property type="protein sequence ID" value="KAK7082380.1"/>
    <property type="molecule type" value="Genomic_DNA"/>
</dbReference>